<keyword evidence="3" id="KW-0067">ATP-binding</keyword>
<dbReference type="GO" id="GO:0140663">
    <property type="term" value="F:ATP-dependent FeS chaperone activity"/>
    <property type="evidence" value="ECO:0007669"/>
    <property type="project" value="InterPro"/>
</dbReference>
<dbReference type="InterPro" id="IPR002744">
    <property type="entry name" value="MIP18-like"/>
</dbReference>
<protein>
    <submittedName>
        <fullName evidence="7">Iron-sulfur cluster carrier protein</fullName>
    </submittedName>
</protein>
<dbReference type="InterPro" id="IPR033756">
    <property type="entry name" value="YlxH/NBP35"/>
</dbReference>
<evidence type="ECO:0000313" key="7">
    <source>
        <dbReference type="EMBL" id="MPM12782.1"/>
    </source>
</evidence>
<organism evidence="7">
    <name type="scientific">bioreactor metagenome</name>
    <dbReference type="NCBI Taxonomy" id="1076179"/>
    <lineage>
        <taxon>unclassified sequences</taxon>
        <taxon>metagenomes</taxon>
        <taxon>ecological metagenomes</taxon>
    </lineage>
</organism>
<dbReference type="InterPro" id="IPR044304">
    <property type="entry name" value="NUBPL-like"/>
</dbReference>
<dbReference type="PANTHER" id="PTHR42961:SF2">
    <property type="entry name" value="IRON-SULFUR PROTEIN NUBPL"/>
    <property type="match status" value="1"/>
</dbReference>
<reference evidence="7" key="1">
    <citation type="submission" date="2019-08" db="EMBL/GenBank/DDBJ databases">
        <authorList>
            <person name="Kucharzyk K."/>
            <person name="Murdoch R.W."/>
            <person name="Higgins S."/>
            <person name="Loffler F."/>
        </authorList>
    </citation>
    <scope>NUCLEOTIDE SEQUENCE</scope>
</reference>
<dbReference type="FunFam" id="3.40.50.300:FF:001119">
    <property type="entry name" value="Iron-sulfur cluster carrier protein"/>
    <property type="match status" value="1"/>
</dbReference>
<sequence length="396" mass="43251">MKCISDVIYHVQEQLSCGWQTVFSYLCNDFRNSMMEKEKIIAALRTVNDPDFNKDLVTLNMIDKLEIGDRKVAFTIVLTTPACPLKDRMKNDCITAIHAVYPEAEVEVSFTSKVTSREEKPSHENIKNIIAVISGKGGVGKSTVAVNLAAGLARAGAKVGLVDGDIHGPSIPLMFGMQNAHPQVVEKDGKQLIIPFEKFGVKLVSMGFFADPGKALIWRGPMIASAFTQIMNDTDWGELDYLVFDTPPGTGDIHLTLVQNYSVTGIVVVSTPQEVALADARKALNMFVDQKVNVPVLGIVENMSYFSPPEMPDKKYYLFGKEGARKLAAQNNIRLLAEIPLVESVSESGDKGIPAVCDDNNPLQNAFMSMAQNTAQAVAIRNATLDPTKIVEVSNQ</sequence>
<dbReference type="EMBL" id="VSSQ01002021">
    <property type="protein sequence ID" value="MPM12782.1"/>
    <property type="molecule type" value="Genomic_DNA"/>
</dbReference>
<dbReference type="GO" id="GO:0046872">
    <property type="term" value="F:metal ion binding"/>
    <property type="evidence" value="ECO:0007669"/>
    <property type="project" value="UniProtKB-KW"/>
</dbReference>
<dbReference type="InterPro" id="IPR019591">
    <property type="entry name" value="Mrp/NBP35_ATP-bd"/>
</dbReference>
<dbReference type="GO" id="GO:0051539">
    <property type="term" value="F:4 iron, 4 sulfur cluster binding"/>
    <property type="evidence" value="ECO:0007669"/>
    <property type="project" value="TreeGrafter"/>
</dbReference>
<evidence type="ECO:0000256" key="1">
    <source>
        <dbReference type="ARBA" id="ARBA00022723"/>
    </source>
</evidence>
<dbReference type="Gene3D" id="3.40.50.300">
    <property type="entry name" value="P-loop containing nucleotide triphosphate hydrolases"/>
    <property type="match status" value="1"/>
</dbReference>
<dbReference type="SUPFAM" id="SSF117916">
    <property type="entry name" value="Fe-S cluster assembly (FSCA) domain-like"/>
    <property type="match status" value="1"/>
</dbReference>
<dbReference type="Gene3D" id="3.30.300.130">
    <property type="entry name" value="Fe-S cluster assembly (FSCA)"/>
    <property type="match status" value="1"/>
</dbReference>
<keyword evidence="2" id="KW-0547">Nucleotide-binding</keyword>
<dbReference type="Pfam" id="PF10609">
    <property type="entry name" value="ParA"/>
    <property type="match status" value="1"/>
</dbReference>
<evidence type="ECO:0000256" key="5">
    <source>
        <dbReference type="ARBA" id="ARBA00023014"/>
    </source>
</evidence>
<dbReference type="PANTHER" id="PTHR42961">
    <property type="entry name" value="IRON-SULFUR PROTEIN NUBPL"/>
    <property type="match status" value="1"/>
</dbReference>
<keyword evidence="4" id="KW-0408">Iron</keyword>
<dbReference type="HAMAP" id="MF_02040">
    <property type="entry name" value="Mrp_NBP35"/>
    <property type="match status" value="1"/>
</dbReference>
<evidence type="ECO:0000256" key="4">
    <source>
        <dbReference type="ARBA" id="ARBA00023004"/>
    </source>
</evidence>
<gene>
    <name evidence="7" type="primary">apbC_12</name>
    <name evidence="7" type="ORF">SDC9_59136</name>
</gene>
<dbReference type="CDD" id="cd02037">
    <property type="entry name" value="Mrp_NBP35"/>
    <property type="match status" value="1"/>
</dbReference>
<keyword evidence="1" id="KW-0479">Metal-binding</keyword>
<keyword evidence="5" id="KW-0411">Iron-sulfur</keyword>
<dbReference type="SUPFAM" id="SSF52540">
    <property type="entry name" value="P-loop containing nucleoside triphosphate hydrolases"/>
    <property type="match status" value="1"/>
</dbReference>
<dbReference type="AlphaFoldDB" id="A0A644X9D8"/>
<accession>A0A644X9D8</accession>
<name>A0A644X9D8_9ZZZZ</name>
<dbReference type="GO" id="GO:0005524">
    <property type="term" value="F:ATP binding"/>
    <property type="evidence" value="ECO:0007669"/>
    <property type="project" value="UniProtKB-KW"/>
</dbReference>
<comment type="caution">
    <text evidence="7">The sequence shown here is derived from an EMBL/GenBank/DDBJ whole genome shotgun (WGS) entry which is preliminary data.</text>
</comment>
<evidence type="ECO:0000256" key="3">
    <source>
        <dbReference type="ARBA" id="ARBA00022840"/>
    </source>
</evidence>
<dbReference type="InterPro" id="IPR034904">
    <property type="entry name" value="FSCA_dom_sf"/>
</dbReference>
<dbReference type="GO" id="GO:0016226">
    <property type="term" value="P:iron-sulfur cluster assembly"/>
    <property type="evidence" value="ECO:0007669"/>
    <property type="project" value="InterPro"/>
</dbReference>
<feature type="domain" description="MIP18 family-like" evidence="6">
    <location>
        <begin position="37"/>
        <end position="108"/>
    </location>
</feature>
<evidence type="ECO:0000256" key="2">
    <source>
        <dbReference type="ARBA" id="ARBA00022741"/>
    </source>
</evidence>
<dbReference type="Pfam" id="PF01883">
    <property type="entry name" value="FeS_assembly_P"/>
    <property type="match status" value="1"/>
</dbReference>
<dbReference type="InterPro" id="IPR027417">
    <property type="entry name" value="P-loop_NTPase"/>
</dbReference>
<evidence type="ECO:0000259" key="6">
    <source>
        <dbReference type="Pfam" id="PF01883"/>
    </source>
</evidence>
<proteinExistence type="inferred from homology"/>